<keyword evidence="1" id="KW-0812">Transmembrane</keyword>
<reference evidence="3" key="1">
    <citation type="submission" date="2015-11" db="EMBL/GenBank/DDBJ databases">
        <title>Complete genome sequences of the obligate symbionts Candidatus Sulcia muelleri and Candidatus Nasuia deltocephalinicola from the pestiferous leafhopper, Macrosteles quadripunctulatus (Hemiptera: Cicadellidae).</title>
        <authorList>
            <person name="Bennett G.M."/>
            <person name="Abba S."/>
            <person name="Kube M."/>
            <person name="Marzachi C."/>
        </authorList>
    </citation>
    <scope>NUCLEOTIDE SEQUENCE [LARGE SCALE GENOMIC DNA]</scope>
    <source>
        <strain evidence="3">PUNC</strain>
    </source>
</reference>
<reference evidence="2 3" key="2">
    <citation type="journal article" date="2016" name="Genome Announc.">
        <title>Complete Genome Sequences of the Obligate Symbionts 'Candidatus Sulcia muelleri' and 'Ca. Nasuia deltocephalinicola' from the Pestiferous Leafhopper Macrosteles quadripunctulatus (Hemiptera: Cicadellidae).</title>
        <authorList>
            <person name="Bennett G.M."/>
            <person name="Abba S."/>
            <person name="Kube M."/>
            <person name="Marzachi C."/>
        </authorList>
    </citation>
    <scope>NUCLEOTIDE SEQUENCE [LARGE SCALE GENOMIC DNA]</scope>
    <source>
        <strain evidence="2 3">PUNC</strain>
    </source>
</reference>
<dbReference type="SUPFAM" id="SSF53790">
    <property type="entry name" value="Tetrapyrrole methylase"/>
    <property type="match status" value="1"/>
</dbReference>
<protein>
    <submittedName>
        <fullName evidence="2">Uroporphyrin-III C-methyltransferase</fullName>
    </submittedName>
</protein>
<name>A0A0S2UPG1_9PROT</name>
<keyword evidence="1" id="KW-1133">Transmembrane helix</keyword>
<keyword evidence="2" id="KW-0808">Transferase</keyword>
<dbReference type="InterPro" id="IPR035996">
    <property type="entry name" value="4pyrrol_Methylase_sf"/>
</dbReference>
<dbReference type="OrthoDB" id="9839279at2"/>
<evidence type="ECO:0000313" key="2">
    <source>
        <dbReference type="EMBL" id="ALP69984.1"/>
    </source>
</evidence>
<dbReference type="GO" id="GO:0032259">
    <property type="term" value="P:methylation"/>
    <property type="evidence" value="ECO:0007669"/>
    <property type="project" value="UniProtKB-KW"/>
</dbReference>
<sequence length="241" mass="29725">MIFLIGIGFNILNFILFKFINILYICKNFFYDSLFNINFFNYCFFINKKILIGKKHNQFSILKKTIYIKYFISFYKFFIFSRIKGGDINFFGRINNEILFLTSFKIFFLILSNITTPLYSLNHFNFFLTYRFNFSNIIFFIYLSNLNVFKFYKCFLNKTIIYYMVNNNIFYFLNSLNCFKLYYIFFSELSSFYSEHIFFFNLKDLYLDILPNFLFFKYPKYIIINNFFNFVNLINFKINLY</sequence>
<dbReference type="AlphaFoldDB" id="A0A0S2UPG1"/>
<accession>A0A0S2UPG1</accession>
<dbReference type="Proteomes" id="UP000055684">
    <property type="component" value="Chromosome"/>
</dbReference>
<dbReference type="EMBL" id="CP013211">
    <property type="protein sequence ID" value="ALP69984.1"/>
    <property type="molecule type" value="Genomic_DNA"/>
</dbReference>
<gene>
    <name evidence="2" type="ORF">ASU29_060</name>
</gene>
<keyword evidence="2" id="KW-0489">Methyltransferase</keyword>
<feature type="transmembrane region" description="Helical" evidence="1">
    <location>
        <begin position="132"/>
        <end position="149"/>
    </location>
</feature>
<proteinExistence type="predicted"/>
<evidence type="ECO:0000313" key="3">
    <source>
        <dbReference type="Proteomes" id="UP000055684"/>
    </source>
</evidence>
<evidence type="ECO:0000256" key="1">
    <source>
        <dbReference type="SAM" id="Phobius"/>
    </source>
</evidence>
<feature type="transmembrane region" description="Helical" evidence="1">
    <location>
        <begin position="161"/>
        <end position="185"/>
    </location>
</feature>
<dbReference type="GO" id="GO:0008168">
    <property type="term" value="F:methyltransferase activity"/>
    <property type="evidence" value="ECO:0007669"/>
    <property type="project" value="UniProtKB-KW"/>
</dbReference>
<organism evidence="2 3">
    <name type="scientific">Candidatus Nasuia deltocephalincola</name>
    <dbReference type="NCBI Taxonomy" id="1160784"/>
    <lineage>
        <taxon>Bacteria</taxon>
        <taxon>Pseudomonadati</taxon>
        <taxon>Pseudomonadota</taxon>
        <taxon>Betaproteobacteria</taxon>
        <taxon>Candidatus Nasuia</taxon>
    </lineage>
</organism>
<feature type="transmembrane region" description="Helical" evidence="1">
    <location>
        <begin position="98"/>
        <end position="120"/>
    </location>
</feature>
<keyword evidence="1" id="KW-0472">Membrane</keyword>
<feature type="transmembrane region" description="Helical" evidence="1">
    <location>
        <begin position="6"/>
        <end position="26"/>
    </location>
</feature>